<evidence type="ECO:0000259" key="13">
    <source>
        <dbReference type="Pfam" id="PF13476"/>
    </source>
</evidence>
<evidence type="ECO:0000256" key="3">
    <source>
        <dbReference type="ARBA" id="ARBA00004286"/>
    </source>
</evidence>
<evidence type="ECO:0000256" key="6">
    <source>
        <dbReference type="ARBA" id="ARBA00022723"/>
    </source>
</evidence>
<dbReference type="PANTHER" id="PTHR18867">
    <property type="entry name" value="RAD50"/>
    <property type="match status" value="1"/>
</dbReference>
<protein>
    <submittedName>
        <fullName evidence="14">Putative DNA repair protein RAD50</fullName>
    </submittedName>
</protein>
<dbReference type="GO" id="GO:0000794">
    <property type="term" value="C:condensed nuclear chromosome"/>
    <property type="evidence" value="ECO:0007669"/>
    <property type="project" value="TreeGrafter"/>
</dbReference>
<feature type="coiled-coil region" evidence="10">
    <location>
        <begin position="1821"/>
        <end position="1894"/>
    </location>
</feature>
<feature type="region of interest" description="Disordered" evidence="11">
    <location>
        <begin position="487"/>
        <end position="513"/>
    </location>
</feature>
<dbReference type="Gene3D" id="3.40.50.300">
    <property type="entry name" value="P-loop containing nucleotide triphosphate hydrolases"/>
    <property type="match status" value="2"/>
</dbReference>
<dbReference type="GO" id="GO:0016887">
    <property type="term" value="F:ATP hydrolysis activity"/>
    <property type="evidence" value="ECO:0007669"/>
    <property type="project" value="InterPro"/>
</dbReference>
<keyword evidence="8" id="KW-0539">Nucleus</keyword>
<evidence type="ECO:0000256" key="10">
    <source>
        <dbReference type="SAM" id="Coils"/>
    </source>
</evidence>
<dbReference type="GO" id="GO:0003691">
    <property type="term" value="F:double-stranded telomeric DNA binding"/>
    <property type="evidence" value="ECO:0007669"/>
    <property type="project" value="TreeGrafter"/>
</dbReference>
<dbReference type="GO" id="GO:0051880">
    <property type="term" value="F:G-quadruplex DNA binding"/>
    <property type="evidence" value="ECO:0007669"/>
    <property type="project" value="TreeGrafter"/>
</dbReference>
<dbReference type="GO" id="GO:0005524">
    <property type="term" value="F:ATP binding"/>
    <property type="evidence" value="ECO:0007669"/>
    <property type="project" value="InterPro"/>
</dbReference>
<dbReference type="SUPFAM" id="SSF52540">
    <property type="entry name" value="P-loop containing nucleoside triphosphate hydrolases"/>
    <property type="match status" value="3"/>
</dbReference>
<dbReference type="InterPro" id="IPR038729">
    <property type="entry name" value="Rad50/SbcC_AAA"/>
</dbReference>
<comment type="similarity">
    <text evidence="4">Belongs to the SMC family. RAD50 subfamily.</text>
</comment>
<organism evidence="14 15">
    <name type="scientific">Plasmodium gaboni</name>
    <dbReference type="NCBI Taxonomy" id="647221"/>
    <lineage>
        <taxon>Eukaryota</taxon>
        <taxon>Sar</taxon>
        <taxon>Alveolata</taxon>
        <taxon>Apicomplexa</taxon>
        <taxon>Aconoidasida</taxon>
        <taxon>Haemosporida</taxon>
        <taxon>Plasmodiidae</taxon>
        <taxon>Plasmodium</taxon>
        <taxon>Plasmodium (Laverania)</taxon>
    </lineage>
</organism>
<evidence type="ECO:0000256" key="2">
    <source>
        <dbReference type="ARBA" id="ARBA00004123"/>
    </source>
</evidence>
<dbReference type="KEGG" id="pgab:PGSY75_0605800"/>
<name>A0A151LRD2_9APIC</name>
<dbReference type="RefSeq" id="XP_018642691.1">
    <property type="nucleotide sequence ID" value="XM_018784637.1"/>
</dbReference>
<keyword evidence="7" id="KW-0862">Zinc</keyword>
<dbReference type="GO" id="GO:0043047">
    <property type="term" value="F:single-stranded telomeric DNA binding"/>
    <property type="evidence" value="ECO:0007669"/>
    <property type="project" value="TreeGrafter"/>
</dbReference>
<feature type="coiled-coil region" evidence="10">
    <location>
        <begin position="891"/>
        <end position="925"/>
    </location>
</feature>
<proteinExistence type="inferred from homology"/>
<feature type="coiled-coil region" evidence="10">
    <location>
        <begin position="1679"/>
        <end position="1737"/>
    </location>
</feature>
<evidence type="ECO:0000256" key="5">
    <source>
        <dbReference type="ARBA" id="ARBA00022454"/>
    </source>
</evidence>
<dbReference type="Pfam" id="PF13476">
    <property type="entry name" value="AAA_23"/>
    <property type="match status" value="1"/>
</dbReference>
<dbReference type="GO" id="GO:0070192">
    <property type="term" value="P:chromosome organization involved in meiotic cell cycle"/>
    <property type="evidence" value="ECO:0007669"/>
    <property type="project" value="TreeGrafter"/>
</dbReference>
<dbReference type="Proteomes" id="UP000076004">
    <property type="component" value="Unassembled WGS sequence"/>
</dbReference>
<gene>
    <name evidence="14" type="ORF">PGSY75_0605800</name>
</gene>
<dbReference type="GO" id="GO:0046872">
    <property type="term" value="F:metal ion binding"/>
    <property type="evidence" value="ECO:0007669"/>
    <property type="project" value="UniProtKB-KW"/>
</dbReference>
<feature type="compositionally biased region" description="Low complexity" evidence="11">
    <location>
        <begin position="489"/>
        <end position="513"/>
    </location>
</feature>
<comment type="catalytic activity">
    <reaction evidence="9">
        <text>ATP + H2O = ADP + phosphate + H(+)</text>
        <dbReference type="Rhea" id="RHEA:13065"/>
        <dbReference type="ChEBI" id="CHEBI:15377"/>
        <dbReference type="ChEBI" id="CHEBI:15378"/>
        <dbReference type="ChEBI" id="CHEBI:30616"/>
        <dbReference type="ChEBI" id="CHEBI:43474"/>
        <dbReference type="ChEBI" id="CHEBI:456216"/>
    </reaction>
</comment>
<comment type="subcellular location">
    <subcellularLocation>
        <location evidence="3">Chromosome</location>
    </subcellularLocation>
    <subcellularLocation>
        <location evidence="2">Nucleus</location>
    </subcellularLocation>
</comment>
<sequence length="2129" mass="253849">MTTLEKIGIQGIRSYSDEDVEVLEFSTPITIIYGNNGSGKSTIIECLKVSCTGDFPPNAEKGKSFLHDPLISNKMNIRGKIDVLLNNYNNKRIGISRSYNLFYSKDKNKKVKHTFRALDNNIIIKKDKGDDLIITNKCVDINNHIPKLMGVSKSLLDNVIFCHHDENLWPFSESIKIKKKFDELFGDDHFSKILEELLKCKKYLNDLLKRKEYDLIHLKENYEKKKYMNIEIQKYEKEIESAQICIQLDVEEIQENTIILNNLIKKKNLLYKLIADIDSYFLLYKKFQIDADTYKDLNEIYEESYTELIQFQDVFNKDINKYQMFIQNVKQDINNLQQEKQTCMHNYKESNTNDYNHDLTKKELHQSIIKRDYIINNLNHICFNHNDNILYNSIQNNLTNKEQQKEKNLKINIKKIMAKHDECLSIKQNLLQEYVELLNMYDIYKDDITLYNNDDILDNKNANHLCLSVKVIEELFFLSDKKVENKNINNNNNNNNNSNNSNNSNNNSNNSNNNSNNYFFFYDQKSGQGQNVSKILSKVPLLKKKHEKKLDSIRYVLKRYISHIKQNKYKKKNIIYKIKNLKKRLLNIEKKIKLLDIYKNKLIKLKSDDIIYEQNLKKIEKLNQLKCLYDNLTTLDDDIDSYNIQKENNYYEEQIEKNIKQINDIHQLKISILFFFNIIKNYNLFYQYILCYKKIHANYIIFYDIFFSLFRFIKRDFYKIFSMLKEKDMDFYDYIQRAIEQKILSVDINTNVELKNNNNNNKKNTQNNKSCDSYHVNGNKEFKMNNKMTKLKSNIEIEENIERIKDKKINSSEFNIDLINHIHHVNDQTINSKSILYMDEHLQKKRQQNERINDYTCKLKKQKMTPTHADISIIKNKKYLDILSNIINIYIEKYEHKINNINNYIIILKEKVLQISKELNNINNKMNEYKNFLSNFNHMLKEKKYKDVKEFINYLELIKNELKIKKKNLWMLHGKEDLMNEFKKHIQQKEKQNCDSNNKTCIIEQKKCLLCNNIISENNKDIEQIEIYIEEEKSQMLKKMEESKNDITILKNKKEDHIILLNYYYNHIQPMYKYTNDLNELVEKLKEELLYVQDSIEKYNTKIKNVHTKYQLVQKFKQTCIHLMNIQKNILDEEKYVTDQSMQIKKNFQEIQNKINDNIKNNKMNNNMNSYNNTSTCDHFLFFVEKLNHMIQNLDISIDVKESNLLRNVKEFLKNFLRYNNKDVINIFYKKILCATNVDDYYFFMPYNDIINIDLNEHYNYRKNYEDSMKYNLYNINDNNYICKLLSPDKGVHIRDDNSIDQTLKKKHLHEKKTKTDSDEIIPFDNIICDDAFYEADVYNSYNKNLIDGYISPCKNKEESVKKNTMDCIEEISNKVSNSDDILKNDKKVLMNKINNSFIWFVLNVGESYDKNGEIKENKKNDMNGEIKENKKNDINGEIKENKKNDINGEIKENKKNDINGEIKESKKNDINGMCDDINGMCDDINGMCDDIKGMCDDINGMGDDINGMGDDINGMPDHIKKNTCDTFFKCSNFVNNLPSIIENNKRFEKIYGNFLCCLNVEEYTRKEQNKMIEKMKIVIKDREAYIIKKRKVLEKTINIDKRIRDLIKKMDIYILYYKEKKRKLMDEKINVYYSLIEQCDTHLKYIKKYIRNNKKSIFLENRNYYLKMNIIYISIKKLKLIEEEISNKEKYLKDMEDKLNSNEIIKNQVICIDKKINEKKEHILCLEKEKMNIEKMLHNIVMNTNMKKMYEQYMEHHQKFLLSLNQLKTSFFFFYDKENGTNKNISQKEYTHHINGNEKQIGHDNNISSNDESTNKTNMFNHVENEINYINDIVKKLEENYNNNTNIYNFINKTFDITDSLKNKLKDIIKIQEDDLNEQIEKHTKSITALKIKEAEMNGKICLRKEYLEKLKEDIKSKTFINIDKEYKKKIIEIFVYKNVIKDIQNFHFSFDQAIIKFHSLKMQEINLSIKNLWRRVYNSADIDYIYIKSDVQTELTEKSSQRRSYNYRVVMVKDNCELDMKGRCSSGQKVLSSIIIRLALAESFSIKCGILALDEPTTNLDKANSRNLASLLANIVELRKNSSSFQLILITHDNYFVDVLSQYGLTNCFYKIKKNNLGYSKIERLIT</sequence>
<evidence type="ECO:0000256" key="4">
    <source>
        <dbReference type="ARBA" id="ARBA00009439"/>
    </source>
</evidence>
<comment type="caution">
    <text evidence="14">The sequence shown here is derived from an EMBL/GenBank/DDBJ whole genome shotgun (WGS) entry which is preliminary data.</text>
</comment>
<accession>A0A151LRD2</accession>
<evidence type="ECO:0000256" key="9">
    <source>
        <dbReference type="ARBA" id="ARBA00049360"/>
    </source>
</evidence>
<dbReference type="GO" id="GO:0006302">
    <property type="term" value="P:double-strand break repair"/>
    <property type="evidence" value="ECO:0007669"/>
    <property type="project" value="InterPro"/>
</dbReference>
<evidence type="ECO:0000313" key="15">
    <source>
        <dbReference type="Proteomes" id="UP000076004"/>
    </source>
</evidence>
<dbReference type="VEuPathDB" id="PlasmoDB:PGSY75_0605800"/>
<evidence type="ECO:0000313" key="14">
    <source>
        <dbReference type="EMBL" id="KYO01752.1"/>
    </source>
</evidence>
<dbReference type="GeneID" id="29775246"/>
<feature type="coiled-coil region" evidence="10">
    <location>
        <begin position="319"/>
        <end position="353"/>
    </location>
</feature>
<evidence type="ECO:0000256" key="8">
    <source>
        <dbReference type="ARBA" id="ARBA00023242"/>
    </source>
</evidence>
<keyword evidence="6" id="KW-0479">Metal-binding</keyword>
<feature type="domain" description="Rad50/SbcC-type AAA" evidence="13">
    <location>
        <begin position="6"/>
        <end position="240"/>
    </location>
</feature>
<dbReference type="EMBL" id="LVLB01000007">
    <property type="protein sequence ID" value="KYO01752.1"/>
    <property type="molecule type" value="Genomic_DNA"/>
</dbReference>
<evidence type="ECO:0000256" key="11">
    <source>
        <dbReference type="SAM" id="MobiDB-lite"/>
    </source>
</evidence>
<keyword evidence="10" id="KW-0175">Coiled coil</keyword>
<dbReference type="InterPro" id="IPR027417">
    <property type="entry name" value="P-loop_NTPase"/>
</dbReference>
<evidence type="ECO:0000256" key="1">
    <source>
        <dbReference type="ARBA" id="ARBA00001947"/>
    </source>
</evidence>
<dbReference type="Pfam" id="PF13304">
    <property type="entry name" value="AAA_21"/>
    <property type="match status" value="1"/>
</dbReference>
<feature type="domain" description="ATPase AAA-type core" evidence="12">
    <location>
        <begin position="1905"/>
        <end position="2100"/>
    </location>
</feature>
<keyword evidence="5" id="KW-0158">Chromosome</keyword>
<evidence type="ECO:0000256" key="7">
    <source>
        <dbReference type="ARBA" id="ARBA00022833"/>
    </source>
</evidence>
<comment type="cofactor">
    <cofactor evidence="1">
        <name>Zn(2+)</name>
        <dbReference type="ChEBI" id="CHEBI:29105"/>
    </cofactor>
</comment>
<dbReference type="GO" id="GO:0007004">
    <property type="term" value="P:telomere maintenance via telomerase"/>
    <property type="evidence" value="ECO:0007669"/>
    <property type="project" value="TreeGrafter"/>
</dbReference>
<evidence type="ECO:0000259" key="12">
    <source>
        <dbReference type="Pfam" id="PF13304"/>
    </source>
</evidence>
<dbReference type="GO" id="GO:0030870">
    <property type="term" value="C:Mre11 complex"/>
    <property type="evidence" value="ECO:0007669"/>
    <property type="project" value="TreeGrafter"/>
</dbReference>
<dbReference type="GO" id="GO:0000722">
    <property type="term" value="P:telomere maintenance via recombination"/>
    <property type="evidence" value="ECO:0007669"/>
    <property type="project" value="TreeGrafter"/>
</dbReference>
<reference evidence="14 15" key="1">
    <citation type="journal article" date="2016" name="Nat. Commun.">
        <title>Genomes of cryptic chimpanzee Plasmodium species reveal key evolutionary events leading to human malaria.</title>
        <authorList>
            <person name="Sundararaman S.A."/>
            <person name="Plenderleith L.J."/>
            <person name="Liu W."/>
            <person name="Loy D.E."/>
            <person name="Learn G.H."/>
            <person name="Li Y."/>
            <person name="Shaw K.S."/>
            <person name="Ayouba A."/>
            <person name="Peeters M."/>
            <person name="Speede S."/>
            <person name="Shaw G.M."/>
            <person name="Bushman F.D."/>
            <person name="Brisson D."/>
            <person name="Rayner J.C."/>
            <person name="Sharp P.M."/>
            <person name="Hahn B.H."/>
        </authorList>
    </citation>
    <scope>NUCLEOTIDE SEQUENCE [LARGE SCALE GENOMIC DNA]</scope>
    <source>
        <strain evidence="14 15">SY75</strain>
    </source>
</reference>
<dbReference type="InterPro" id="IPR003959">
    <property type="entry name" value="ATPase_AAA_core"/>
</dbReference>
<dbReference type="FunFam" id="3.40.50.300:FF:001805">
    <property type="entry name" value="Similar to DNA repair protein rad50"/>
    <property type="match status" value="1"/>
</dbReference>
<dbReference type="VEuPathDB" id="PlasmoDB:PGABG01_0604400"/>
<dbReference type="PANTHER" id="PTHR18867:SF12">
    <property type="entry name" value="DNA REPAIR PROTEIN RAD50"/>
    <property type="match status" value="1"/>
</dbReference>